<name>A0AAV1V0N7_9STRA</name>
<feature type="region of interest" description="Disordered" evidence="1">
    <location>
        <begin position="17"/>
        <end position="48"/>
    </location>
</feature>
<protein>
    <recommendedName>
        <fullName evidence="4">Protein kinase</fullName>
    </recommendedName>
</protein>
<evidence type="ECO:0008006" key="4">
    <source>
        <dbReference type="Google" id="ProtNLM"/>
    </source>
</evidence>
<feature type="region of interest" description="Disordered" evidence="1">
    <location>
        <begin position="188"/>
        <end position="207"/>
    </location>
</feature>
<evidence type="ECO:0000313" key="3">
    <source>
        <dbReference type="Proteomes" id="UP001162060"/>
    </source>
</evidence>
<dbReference type="Proteomes" id="UP001162060">
    <property type="component" value="Unassembled WGS sequence"/>
</dbReference>
<feature type="region of interest" description="Disordered" evidence="1">
    <location>
        <begin position="296"/>
        <end position="316"/>
    </location>
</feature>
<gene>
    <name evidence="2" type="ORF">PM001_LOCUS25611</name>
</gene>
<proteinExistence type="predicted"/>
<organism evidence="2 3">
    <name type="scientific">Peronospora matthiolae</name>
    <dbReference type="NCBI Taxonomy" id="2874970"/>
    <lineage>
        <taxon>Eukaryota</taxon>
        <taxon>Sar</taxon>
        <taxon>Stramenopiles</taxon>
        <taxon>Oomycota</taxon>
        <taxon>Peronosporomycetes</taxon>
        <taxon>Peronosporales</taxon>
        <taxon>Peronosporaceae</taxon>
        <taxon>Peronospora</taxon>
    </lineage>
</organism>
<feature type="compositionally biased region" description="Low complexity" evidence="1">
    <location>
        <begin position="20"/>
        <end position="48"/>
    </location>
</feature>
<dbReference type="EMBL" id="CAKLBY020000258">
    <property type="protein sequence ID" value="CAK7940461.1"/>
    <property type="molecule type" value="Genomic_DNA"/>
</dbReference>
<dbReference type="AlphaFoldDB" id="A0AAV1V0N7"/>
<evidence type="ECO:0000313" key="2">
    <source>
        <dbReference type="EMBL" id="CAK7940461.1"/>
    </source>
</evidence>
<reference evidence="2" key="1">
    <citation type="submission" date="2024-01" db="EMBL/GenBank/DDBJ databases">
        <authorList>
            <person name="Webb A."/>
        </authorList>
    </citation>
    <scope>NUCLEOTIDE SEQUENCE</scope>
    <source>
        <strain evidence="2">Pm1</strain>
    </source>
</reference>
<dbReference type="PANTHER" id="PTHR38899:SF1">
    <property type="entry name" value="PROTEIN KINASE"/>
    <property type="match status" value="1"/>
</dbReference>
<evidence type="ECO:0000256" key="1">
    <source>
        <dbReference type="SAM" id="MobiDB-lite"/>
    </source>
</evidence>
<dbReference type="PANTHER" id="PTHR38899">
    <property type="entry name" value="DOMAIN OOKINETE PROTEIN, PUTATIVE-RELATED"/>
    <property type="match status" value="1"/>
</dbReference>
<accession>A0AAV1V0N7</accession>
<sequence length="316" mass="34266">MAFASYSAVETLRPLPPSVSPFAPTTTTTAHSTRRPVACPPSSSSSSSVTDRTVVVFDWDDTLCPSSWLHTQDLLPKYRGHRISVTPAQRDVLRRIGAHVARLLQKAVAYGPVFVVTAAEFGWVEMSAALYLPDVQRVLALADVHIVSARSWYEQTFGSGGDSATWKQEVMQLIARQCFAAAAAQETSGKGSGRTHREAATMTTPASPGLQDGYFNFLSVGDSMAERDACFAAVESVCRTFAKTLKFVEHPNAEEVLQQVELTFDSFEQMCGWENNLDLRLSREQLAELRGLPVQGSAGRRSAGCGGFATSSSPVH</sequence>
<comment type="caution">
    <text evidence="2">The sequence shown here is derived from an EMBL/GenBank/DDBJ whole genome shotgun (WGS) entry which is preliminary data.</text>
</comment>